<protein>
    <recommendedName>
        <fullName evidence="2">Galactose oxidase</fullName>
    </recommendedName>
</protein>
<name>X0YXH3_9ZZZZ</name>
<gene>
    <name evidence="1" type="ORF">S01H1_82660</name>
</gene>
<reference evidence="1" key="1">
    <citation type="journal article" date="2014" name="Front. Microbiol.">
        <title>High frequency of phylogenetically diverse reductive dehalogenase-homologous genes in deep subseafloor sedimentary metagenomes.</title>
        <authorList>
            <person name="Kawai M."/>
            <person name="Futagami T."/>
            <person name="Toyoda A."/>
            <person name="Takaki Y."/>
            <person name="Nishi S."/>
            <person name="Hori S."/>
            <person name="Arai W."/>
            <person name="Tsubouchi T."/>
            <person name="Morono Y."/>
            <person name="Uchiyama I."/>
            <person name="Ito T."/>
            <person name="Fujiyama A."/>
            <person name="Inagaki F."/>
            <person name="Takami H."/>
        </authorList>
    </citation>
    <scope>NUCLEOTIDE SEQUENCE</scope>
    <source>
        <strain evidence="1">Expedition CK06-06</strain>
    </source>
</reference>
<evidence type="ECO:0008006" key="2">
    <source>
        <dbReference type="Google" id="ProtNLM"/>
    </source>
</evidence>
<dbReference type="Gene3D" id="2.120.10.80">
    <property type="entry name" value="Kelch-type beta propeller"/>
    <property type="match status" value="1"/>
</dbReference>
<dbReference type="EMBL" id="BARS01056063">
    <property type="protein sequence ID" value="GAG51262.1"/>
    <property type="molecule type" value="Genomic_DNA"/>
</dbReference>
<dbReference type="AlphaFoldDB" id="X0YXH3"/>
<sequence>MKKTKQEAQNYEWVNITQDAAYAPRDGAGALVFKDKMWLLGGWNQLDKENFPRNCNNEVWSSTDGAIWTLEKPNSYRGTAFRNFPDWEWRHTAGYVVYKDRMWIIGGDIIQGHYQNDVWNSADGKKWEQITWKVPWKDRALHHTLVFKDKIWVMGGQTTPAFAP</sequence>
<accession>X0YXH3</accession>
<proteinExistence type="predicted"/>
<comment type="caution">
    <text evidence="1">The sequence shown here is derived from an EMBL/GenBank/DDBJ whole genome shotgun (WGS) entry which is preliminary data.</text>
</comment>
<evidence type="ECO:0000313" key="1">
    <source>
        <dbReference type="EMBL" id="GAG51262.1"/>
    </source>
</evidence>
<dbReference type="SUPFAM" id="SSF117281">
    <property type="entry name" value="Kelch motif"/>
    <property type="match status" value="1"/>
</dbReference>
<feature type="non-terminal residue" evidence="1">
    <location>
        <position position="164"/>
    </location>
</feature>
<organism evidence="1">
    <name type="scientific">marine sediment metagenome</name>
    <dbReference type="NCBI Taxonomy" id="412755"/>
    <lineage>
        <taxon>unclassified sequences</taxon>
        <taxon>metagenomes</taxon>
        <taxon>ecological metagenomes</taxon>
    </lineage>
</organism>
<dbReference type="InterPro" id="IPR015915">
    <property type="entry name" value="Kelch-typ_b-propeller"/>
</dbReference>